<protein>
    <submittedName>
        <fullName evidence="1">Uncharacterized protein</fullName>
    </submittedName>
</protein>
<keyword evidence="2" id="KW-1185">Reference proteome</keyword>
<name>A0A1Y1HIK7_KLENI</name>
<accession>A0A1Y1HIK7</accession>
<reference evidence="1 2" key="1">
    <citation type="journal article" date="2014" name="Nat. Commun.">
        <title>Klebsormidium flaccidum genome reveals primary factors for plant terrestrial adaptation.</title>
        <authorList>
            <person name="Hori K."/>
            <person name="Maruyama F."/>
            <person name="Fujisawa T."/>
            <person name="Togashi T."/>
            <person name="Yamamoto N."/>
            <person name="Seo M."/>
            <person name="Sato S."/>
            <person name="Yamada T."/>
            <person name="Mori H."/>
            <person name="Tajima N."/>
            <person name="Moriyama T."/>
            <person name="Ikeuchi M."/>
            <person name="Watanabe M."/>
            <person name="Wada H."/>
            <person name="Kobayashi K."/>
            <person name="Saito M."/>
            <person name="Masuda T."/>
            <person name="Sasaki-Sekimoto Y."/>
            <person name="Mashiguchi K."/>
            <person name="Awai K."/>
            <person name="Shimojima M."/>
            <person name="Masuda S."/>
            <person name="Iwai M."/>
            <person name="Nobusawa T."/>
            <person name="Narise T."/>
            <person name="Kondo S."/>
            <person name="Saito H."/>
            <person name="Sato R."/>
            <person name="Murakawa M."/>
            <person name="Ihara Y."/>
            <person name="Oshima-Yamada Y."/>
            <person name="Ohtaka K."/>
            <person name="Satoh M."/>
            <person name="Sonobe K."/>
            <person name="Ishii M."/>
            <person name="Ohtani R."/>
            <person name="Kanamori-Sato M."/>
            <person name="Honoki R."/>
            <person name="Miyazaki D."/>
            <person name="Mochizuki H."/>
            <person name="Umetsu J."/>
            <person name="Higashi K."/>
            <person name="Shibata D."/>
            <person name="Kamiya Y."/>
            <person name="Sato N."/>
            <person name="Nakamura Y."/>
            <person name="Tabata S."/>
            <person name="Ida S."/>
            <person name="Kurokawa K."/>
            <person name="Ohta H."/>
        </authorList>
    </citation>
    <scope>NUCLEOTIDE SEQUENCE [LARGE SCALE GENOMIC DNA]</scope>
    <source>
        <strain evidence="1 2">NIES-2285</strain>
    </source>
</reference>
<dbReference type="EMBL" id="DF236960">
    <property type="protein sequence ID" value="GAQ78324.1"/>
    <property type="molecule type" value="Genomic_DNA"/>
</dbReference>
<evidence type="ECO:0000313" key="2">
    <source>
        <dbReference type="Proteomes" id="UP000054558"/>
    </source>
</evidence>
<dbReference type="AlphaFoldDB" id="A0A1Y1HIK7"/>
<sequence>MASPWKHLRIVVLHYSAKKIPWTRSGGGRPRRIWSSMQRSSSRQEVQTGEVRAISEWWVKRGNQALKACTTHAKLTRDPEKLIMNILLLKRALIESPREYPQCAHLVGFGKEPEPESFKGYTDKGELLLHVRKRVKLAQEEREGLRAAAKMTGLRLDIEAFSVDAHPYFSGMLQDYFHARLEDESFIQLLPLPLPLVARGVVFTFSFPSKLRPPDADARFGMRDCFLSCRQRCKRTRWPELNAMDEFVAVSPFIPCYRCWFQGCKYEDSKNGAFFMGYCERLKTIGEKGGGCWIKMRKDGPTWPTWSAEKWSRPGLRSQKTAGTRGGVCIAWYLG</sequence>
<organism evidence="1 2">
    <name type="scientific">Klebsormidium nitens</name>
    <name type="common">Green alga</name>
    <name type="synonym">Ulothrix nitens</name>
    <dbReference type="NCBI Taxonomy" id="105231"/>
    <lineage>
        <taxon>Eukaryota</taxon>
        <taxon>Viridiplantae</taxon>
        <taxon>Streptophyta</taxon>
        <taxon>Klebsormidiophyceae</taxon>
        <taxon>Klebsormidiales</taxon>
        <taxon>Klebsormidiaceae</taxon>
        <taxon>Klebsormidium</taxon>
    </lineage>
</organism>
<dbReference type="Proteomes" id="UP000054558">
    <property type="component" value="Unassembled WGS sequence"/>
</dbReference>
<gene>
    <name evidence="1" type="ORF">KFL_000110210</name>
</gene>
<evidence type="ECO:0000313" key="1">
    <source>
        <dbReference type="EMBL" id="GAQ78324.1"/>
    </source>
</evidence>
<proteinExistence type="predicted"/>